<dbReference type="Pfam" id="PF00675">
    <property type="entry name" value="Peptidase_M16"/>
    <property type="match status" value="1"/>
</dbReference>
<evidence type="ECO:0000259" key="4">
    <source>
        <dbReference type="Pfam" id="PF00675"/>
    </source>
</evidence>
<evidence type="ECO:0000313" key="7">
    <source>
        <dbReference type="Proteomes" id="UP000542342"/>
    </source>
</evidence>
<evidence type="ECO:0000256" key="2">
    <source>
        <dbReference type="ARBA" id="ARBA00007261"/>
    </source>
</evidence>
<dbReference type="GO" id="GO:0006508">
    <property type="term" value="P:proteolysis"/>
    <property type="evidence" value="ECO:0007669"/>
    <property type="project" value="InterPro"/>
</dbReference>
<dbReference type="PANTHER" id="PTHR11851">
    <property type="entry name" value="METALLOPROTEASE"/>
    <property type="match status" value="1"/>
</dbReference>
<dbReference type="Pfam" id="PF05193">
    <property type="entry name" value="Peptidase_M16_C"/>
    <property type="match status" value="1"/>
</dbReference>
<evidence type="ECO:0000256" key="3">
    <source>
        <dbReference type="RuleBase" id="RU004447"/>
    </source>
</evidence>
<comment type="similarity">
    <text evidence="2 3">Belongs to the peptidase M16 family.</text>
</comment>
<dbReference type="PROSITE" id="PS00143">
    <property type="entry name" value="INSULINASE"/>
    <property type="match status" value="1"/>
</dbReference>
<evidence type="ECO:0000259" key="5">
    <source>
        <dbReference type="Pfam" id="PF05193"/>
    </source>
</evidence>
<dbReference type="SUPFAM" id="SSF63411">
    <property type="entry name" value="LuxS/MPP-like metallohydrolase"/>
    <property type="match status" value="2"/>
</dbReference>
<feature type="domain" description="Peptidase M16 N-terminal" evidence="4">
    <location>
        <begin position="14"/>
        <end position="158"/>
    </location>
</feature>
<dbReference type="InterPro" id="IPR007863">
    <property type="entry name" value="Peptidase_M16_C"/>
</dbReference>
<name>A0A7V8VE52_9BACT</name>
<evidence type="ECO:0000313" key="6">
    <source>
        <dbReference type="EMBL" id="MBA2226393.1"/>
    </source>
</evidence>
<dbReference type="InterPro" id="IPR011249">
    <property type="entry name" value="Metalloenz_LuxS/M16"/>
</dbReference>
<dbReference type="PANTHER" id="PTHR11851:SF49">
    <property type="entry name" value="MITOCHONDRIAL-PROCESSING PEPTIDASE SUBUNIT ALPHA"/>
    <property type="match status" value="1"/>
</dbReference>
<comment type="cofactor">
    <cofactor evidence="1">
        <name>Zn(2+)</name>
        <dbReference type="ChEBI" id="CHEBI:29105"/>
    </cofactor>
</comment>
<dbReference type="RefSeq" id="WP_194537822.1">
    <property type="nucleotide sequence ID" value="NZ_JACEFB010000005.1"/>
</dbReference>
<protein>
    <submittedName>
        <fullName evidence="6">Insulinase family protein</fullName>
    </submittedName>
</protein>
<dbReference type="AlphaFoldDB" id="A0A7V8VE52"/>
<gene>
    <name evidence="6" type="ORF">H0921_09500</name>
</gene>
<dbReference type="InterPro" id="IPR011765">
    <property type="entry name" value="Pept_M16_N"/>
</dbReference>
<accession>A0A7V8VE52</accession>
<dbReference type="InterPro" id="IPR001431">
    <property type="entry name" value="Pept_M16_Zn_BS"/>
</dbReference>
<evidence type="ECO:0000256" key="1">
    <source>
        <dbReference type="ARBA" id="ARBA00001947"/>
    </source>
</evidence>
<dbReference type="Proteomes" id="UP000542342">
    <property type="component" value="Unassembled WGS sequence"/>
</dbReference>
<feature type="domain" description="Peptidase M16 C-terminal" evidence="5">
    <location>
        <begin position="166"/>
        <end position="339"/>
    </location>
</feature>
<proteinExistence type="inferred from homology"/>
<reference evidence="6 7" key="1">
    <citation type="submission" date="2020-07" db="EMBL/GenBank/DDBJ databases">
        <title>Thermogemmata thermophila gen. nov., sp. nov., a novel moderate thermophilic planctomycete from a Kamchatka hot spring.</title>
        <authorList>
            <person name="Elcheninov A.G."/>
            <person name="Podosokorskaya O.A."/>
            <person name="Kovaleva O.L."/>
            <person name="Novikov A."/>
            <person name="Bonch-Osmolovskaya E.A."/>
            <person name="Toshchakov S.V."/>
            <person name="Kublanov I.V."/>
        </authorList>
    </citation>
    <scope>NUCLEOTIDE SEQUENCE [LARGE SCALE GENOMIC DNA]</scope>
    <source>
        <strain evidence="6 7">2918</strain>
    </source>
</reference>
<dbReference type="GO" id="GO:0046872">
    <property type="term" value="F:metal ion binding"/>
    <property type="evidence" value="ECO:0007669"/>
    <property type="project" value="InterPro"/>
</dbReference>
<dbReference type="GO" id="GO:0004222">
    <property type="term" value="F:metalloendopeptidase activity"/>
    <property type="evidence" value="ECO:0007669"/>
    <property type="project" value="InterPro"/>
</dbReference>
<keyword evidence="7" id="KW-1185">Reference proteome</keyword>
<organism evidence="6 7">
    <name type="scientific">Thermogemmata fonticola</name>
    <dbReference type="NCBI Taxonomy" id="2755323"/>
    <lineage>
        <taxon>Bacteria</taxon>
        <taxon>Pseudomonadati</taxon>
        <taxon>Planctomycetota</taxon>
        <taxon>Planctomycetia</taxon>
        <taxon>Gemmatales</taxon>
        <taxon>Gemmataceae</taxon>
        <taxon>Thermogemmata</taxon>
    </lineage>
</organism>
<comment type="caution">
    <text evidence="6">The sequence shown here is derived from an EMBL/GenBank/DDBJ whole genome shotgun (WGS) entry which is preliminary data.</text>
</comment>
<dbReference type="InterPro" id="IPR050361">
    <property type="entry name" value="MPP/UQCRC_Complex"/>
</dbReference>
<dbReference type="EMBL" id="JACEFB010000005">
    <property type="protein sequence ID" value="MBA2226393.1"/>
    <property type="molecule type" value="Genomic_DNA"/>
</dbReference>
<sequence length="417" mass="47156">MPFFQTVLPNGLTVLAEILPTARSVALGFFVNTGARDENEDEAGVSHFLEHMAFKGTARRTAWDVNRDFDRIGAAYNAYTSEENTVFYAVVLPEYLPQAMDILADILRPSLRQEDFDTEKQVILEEIKMYEDVPESVAWEHARKLYYDGHPLGHSVLGSLESIQALTREQMYAYFQRRYGAENIILSVAGPVSGEQIAQLAEKHCAAWFRGNSERTDRREWRRPPATYVLTREKVVQEHVMLFTAAPPADSPLRYACDILAMTLGDGTFSRLYWELVDPGHADSADCNYYEHDGSGCLHVSYSCEAEKTEANRERVQRILDDVQSHGITAEELQIAKNKIASRVARVSERPMGHMVSLARMWWATGSYHDLDTELRLYEAVQLEDIRTCLDLYPIQSCTVVAFGPATQLFGLTAQPV</sequence>
<dbReference type="Gene3D" id="3.30.830.10">
    <property type="entry name" value="Metalloenzyme, LuxS/M16 peptidase-like"/>
    <property type="match status" value="2"/>
</dbReference>